<dbReference type="Gene3D" id="3.30.70.270">
    <property type="match status" value="1"/>
</dbReference>
<sequence length="522" mass="58842">MLFVSALFFLFLVTLLLARYAWVRREVPAARAVAAMMAGISWWTLCYALELLHAFEPGLVPEPEAMPLFWFKLMFVGVCVLPAAFLIFVLQYTGVRERISPRLVFWLAVEPVLVVTIALTDGLFHDWFLAGFTSSETQQFKGGPAFWLHTLYSYLLTLVAYALLIRFIVQTRVYRKQAVMLLFGGMASSIANILTILQALPESLQGLDISPFGFMVTAVLMLLNIRKQGFLDVMPIARSLVFEHMADGVLVTDAYGRLVDRNPAARYFFEYGDRNLERGLPITELVPGLVDGGQVAPEIEANGRILSVQRNLFHTATGKLRGVVYGFRNVTDLKQIEADLREQLSNNEELRHALKEESIRDPLTGLYNRRWLDEVLEREIPRALREQSSLSFCLIDLDFFKRVNDTWGHDVGDRILVALARLLKDGSRKHDVAARFGGEEFVLVLPGLDATRGREVVDRLRHAFTELDFGPDGPANLTFSAGLAVVPDHATDRENLFKMADRALYEAKETGRNRVVISVPFS</sequence>
<dbReference type="RefSeq" id="WP_189571385.1">
    <property type="nucleotide sequence ID" value="NZ_BMXV01000001.1"/>
</dbReference>
<feature type="transmembrane region" description="Helical" evidence="4">
    <location>
        <begin position="29"/>
        <end position="49"/>
    </location>
</feature>
<dbReference type="InterPro" id="IPR029787">
    <property type="entry name" value="Nucleotide_cyclase"/>
</dbReference>
<evidence type="ECO:0000256" key="3">
    <source>
        <dbReference type="SAM" id="Coils"/>
    </source>
</evidence>
<evidence type="ECO:0000256" key="1">
    <source>
        <dbReference type="ARBA" id="ARBA00012528"/>
    </source>
</evidence>
<dbReference type="InterPro" id="IPR031621">
    <property type="entry name" value="HisKA_7TM"/>
</dbReference>
<reference evidence="7" key="1">
    <citation type="journal article" date="2019" name="Int. J. Syst. Evol. Microbiol.">
        <title>The Global Catalogue of Microorganisms (GCM) 10K type strain sequencing project: providing services to taxonomists for standard genome sequencing and annotation.</title>
        <authorList>
            <consortium name="The Broad Institute Genomics Platform"/>
            <consortium name="The Broad Institute Genome Sequencing Center for Infectious Disease"/>
            <person name="Wu L."/>
            <person name="Ma J."/>
        </authorList>
    </citation>
    <scope>NUCLEOTIDE SEQUENCE [LARGE SCALE GENOMIC DNA]</scope>
    <source>
        <strain evidence="7">KCTC 22280</strain>
    </source>
</reference>
<evidence type="ECO:0000313" key="7">
    <source>
        <dbReference type="Proteomes" id="UP000601597"/>
    </source>
</evidence>
<protein>
    <recommendedName>
        <fullName evidence="1">diguanylate cyclase</fullName>
        <ecNumber evidence="1">2.7.7.65</ecNumber>
    </recommendedName>
</protein>
<keyword evidence="4" id="KW-1133">Transmembrane helix</keyword>
<dbReference type="CDD" id="cd01949">
    <property type="entry name" value="GGDEF"/>
    <property type="match status" value="1"/>
</dbReference>
<dbReference type="NCBIfam" id="TIGR00254">
    <property type="entry name" value="GGDEF"/>
    <property type="match status" value="1"/>
</dbReference>
<dbReference type="Proteomes" id="UP000601597">
    <property type="component" value="Unassembled WGS sequence"/>
</dbReference>
<keyword evidence="4" id="KW-0472">Membrane</keyword>
<evidence type="ECO:0000313" key="6">
    <source>
        <dbReference type="EMBL" id="GGY58997.1"/>
    </source>
</evidence>
<dbReference type="SUPFAM" id="SSF55073">
    <property type="entry name" value="Nucleotide cyclase"/>
    <property type="match status" value="1"/>
</dbReference>
<dbReference type="InterPro" id="IPR050469">
    <property type="entry name" value="Diguanylate_Cyclase"/>
</dbReference>
<feature type="coiled-coil region" evidence="3">
    <location>
        <begin position="333"/>
        <end position="360"/>
    </location>
</feature>
<dbReference type="InterPro" id="IPR043128">
    <property type="entry name" value="Rev_trsase/Diguanyl_cyclase"/>
</dbReference>
<dbReference type="EMBL" id="BMXV01000001">
    <property type="protein sequence ID" value="GGY58997.1"/>
    <property type="molecule type" value="Genomic_DNA"/>
</dbReference>
<keyword evidence="4" id="KW-0812">Transmembrane</keyword>
<feature type="transmembrane region" description="Helical" evidence="4">
    <location>
        <begin position="103"/>
        <end position="125"/>
    </location>
</feature>
<feature type="transmembrane region" description="Helical" evidence="4">
    <location>
        <begin position="69"/>
        <end position="91"/>
    </location>
</feature>
<keyword evidence="3" id="KW-0175">Coiled coil</keyword>
<dbReference type="Gene3D" id="3.30.450.20">
    <property type="entry name" value="PAS domain"/>
    <property type="match status" value="1"/>
</dbReference>
<dbReference type="PANTHER" id="PTHR45138:SF9">
    <property type="entry name" value="DIGUANYLATE CYCLASE DGCM-RELATED"/>
    <property type="match status" value="1"/>
</dbReference>
<feature type="domain" description="GGDEF" evidence="5">
    <location>
        <begin position="388"/>
        <end position="520"/>
    </location>
</feature>
<evidence type="ECO:0000256" key="2">
    <source>
        <dbReference type="ARBA" id="ARBA00034247"/>
    </source>
</evidence>
<evidence type="ECO:0000259" key="5">
    <source>
        <dbReference type="PROSITE" id="PS50887"/>
    </source>
</evidence>
<comment type="caution">
    <text evidence="6">The sequence shown here is derived from an EMBL/GenBank/DDBJ whole genome shotgun (WGS) entry which is preliminary data.</text>
</comment>
<feature type="transmembrane region" description="Helical" evidence="4">
    <location>
        <begin position="181"/>
        <end position="200"/>
    </location>
</feature>
<proteinExistence type="predicted"/>
<dbReference type="Pfam" id="PF00990">
    <property type="entry name" value="GGDEF"/>
    <property type="match status" value="1"/>
</dbReference>
<dbReference type="Pfam" id="PF13188">
    <property type="entry name" value="PAS_8"/>
    <property type="match status" value="1"/>
</dbReference>
<feature type="transmembrane region" description="Helical" evidence="4">
    <location>
        <begin position="145"/>
        <end position="169"/>
    </location>
</feature>
<dbReference type="Pfam" id="PF16927">
    <property type="entry name" value="HisKA_7TM"/>
    <property type="match status" value="1"/>
</dbReference>
<accession>A0ABQ3AKH6</accession>
<dbReference type="PROSITE" id="PS50887">
    <property type="entry name" value="GGDEF"/>
    <property type="match status" value="1"/>
</dbReference>
<dbReference type="SUPFAM" id="SSF55785">
    <property type="entry name" value="PYP-like sensor domain (PAS domain)"/>
    <property type="match status" value="1"/>
</dbReference>
<name>A0ABQ3AKH6_9GAMM</name>
<keyword evidence="7" id="KW-1185">Reference proteome</keyword>
<feature type="transmembrane region" description="Helical" evidence="4">
    <location>
        <begin position="6"/>
        <end position="22"/>
    </location>
</feature>
<dbReference type="EC" id="2.7.7.65" evidence="1"/>
<evidence type="ECO:0000256" key="4">
    <source>
        <dbReference type="SAM" id="Phobius"/>
    </source>
</evidence>
<dbReference type="SMART" id="SM00267">
    <property type="entry name" value="GGDEF"/>
    <property type="match status" value="1"/>
</dbReference>
<dbReference type="PANTHER" id="PTHR45138">
    <property type="entry name" value="REGULATORY COMPONENTS OF SENSORY TRANSDUCTION SYSTEM"/>
    <property type="match status" value="1"/>
</dbReference>
<dbReference type="InterPro" id="IPR000160">
    <property type="entry name" value="GGDEF_dom"/>
</dbReference>
<comment type="catalytic activity">
    <reaction evidence="2">
        <text>2 GTP = 3',3'-c-di-GMP + 2 diphosphate</text>
        <dbReference type="Rhea" id="RHEA:24898"/>
        <dbReference type="ChEBI" id="CHEBI:33019"/>
        <dbReference type="ChEBI" id="CHEBI:37565"/>
        <dbReference type="ChEBI" id="CHEBI:58805"/>
        <dbReference type="EC" id="2.7.7.65"/>
    </reaction>
</comment>
<dbReference type="InterPro" id="IPR000014">
    <property type="entry name" value="PAS"/>
</dbReference>
<gene>
    <name evidence="6" type="ORF">GCM10007071_01500</name>
</gene>
<dbReference type="InterPro" id="IPR035965">
    <property type="entry name" value="PAS-like_dom_sf"/>
</dbReference>
<organism evidence="6 7">
    <name type="scientific">Marinobacter zhanjiangensis</name>
    <dbReference type="NCBI Taxonomy" id="578215"/>
    <lineage>
        <taxon>Bacteria</taxon>
        <taxon>Pseudomonadati</taxon>
        <taxon>Pseudomonadota</taxon>
        <taxon>Gammaproteobacteria</taxon>
        <taxon>Pseudomonadales</taxon>
        <taxon>Marinobacteraceae</taxon>
        <taxon>Marinobacter</taxon>
    </lineage>
</organism>